<evidence type="ECO:0000259" key="2">
    <source>
        <dbReference type="Pfam" id="PF24802"/>
    </source>
</evidence>
<feature type="non-terminal residue" evidence="3">
    <location>
        <position position="1"/>
    </location>
</feature>
<organism evidence="3 4">
    <name type="scientific">Patellaria atrata CBS 101060</name>
    <dbReference type="NCBI Taxonomy" id="1346257"/>
    <lineage>
        <taxon>Eukaryota</taxon>
        <taxon>Fungi</taxon>
        <taxon>Dikarya</taxon>
        <taxon>Ascomycota</taxon>
        <taxon>Pezizomycotina</taxon>
        <taxon>Dothideomycetes</taxon>
        <taxon>Dothideomycetes incertae sedis</taxon>
        <taxon>Patellariales</taxon>
        <taxon>Patellariaceae</taxon>
        <taxon>Patellaria</taxon>
    </lineage>
</organism>
<feature type="transmembrane region" description="Helical" evidence="1">
    <location>
        <begin position="41"/>
        <end position="62"/>
    </location>
</feature>
<keyword evidence="4" id="KW-1185">Reference proteome</keyword>
<feature type="domain" description="DUF7703" evidence="2">
    <location>
        <begin position="4"/>
        <end position="254"/>
    </location>
</feature>
<dbReference type="Pfam" id="PF24802">
    <property type="entry name" value="DUF7703"/>
    <property type="match status" value="1"/>
</dbReference>
<feature type="transmembrane region" description="Helical" evidence="1">
    <location>
        <begin position="152"/>
        <end position="170"/>
    </location>
</feature>
<dbReference type="AlphaFoldDB" id="A0A9P4VLS4"/>
<feature type="transmembrane region" description="Helical" evidence="1">
    <location>
        <begin position="109"/>
        <end position="132"/>
    </location>
</feature>
<keyword evidence="1" id="KW-0812">Transmembrane</keyword>
<comment type="caution">
    <text evidence="3">The sequence shown here is derived from an EMBL/GenBank/DDBJ whole genome shotgun (WGS) entry which is preliminary data.</text>
</comment>
<evidence type="ECO:0000256" key="1">
    <source>
        <dbReference type="SAM" id="Phobius"/>
    </source>
</evidence>
<dbReference type="EMBL" id="MU006098">
    <property type="protein sequence ID" value="KAF2837851.1"/>
    <property type="molecule type" value="Genomic_DNA"/>
</dbReference>
<feature type="transmembrane region" description="Helical" evidence="1">
    <location>
        <begin position="74"/>
        <end position="97"/>
    </location>
</feature>
<evidence type="ECO:0000313" key="3">
    <source>
        <dbReference type="EMBL" id="KAF2837851.1"/>
    </source>
</evidence>
<dbReference type="PANTHER" id="PTHR37013:SF4">
    <property type="entry name" value="INTEGRAL MEMBRANE PROTEIN"/>
    <property type="match status" value="1"/>
</dbReference>
<feature type="transmembrane region" description="Helical" evidence="1">
    <location>
        <begin position="201"/>
        <end position="221"/>
    </location>
</feature>
<sequence>LGSNVSTSVAMAMASFTGIASYNAVELIYLILSTFKTYHSLYFWSLLSSSFGVPVYAIAFMFKYFDVAGNDIVTMVFVVIAWCFMVTGQSVVLYSRLSLVCHSLTKRRAVLAMIIFDAIICHIPIAVLSIGANSGSGAASRFERPYSLYTNVHISIFFAQETIISSLYIWETYKLLKQSSGIMNPDGDTPRGDHRKMLKHLVLMNIVIILLDLSYLLIQFMGKFAIHTVYKAMVYSIKLKMEFRILNQLIAITTTNRTSSA</sequence>
<keyword evidence="1" id="KW-1133">Transmembrane helix</keyword>
<keyword evidence="1" id="KW-0472">Membrane</keyword>
<name>A0A9P4VLS4_9PEZI</name>
<protein>
    <recommendedName>
        <fullName evidence="2">DUF7703 domain-containing protein</fullName>
    </recommendedName>
</protein>
<gene>
    <name evidence="3" type="ORF">M501DRAFT_910277</name>
</gene>
<feature type="transmembrane region" description="Helical" evidence="1">
    <location>
        <begin position="12"/>
        <end position="32"/>
    </location>
</feature>
<feature type="non-terminal residue" evidence="3">
    <location>
        <position position="261"/>
    </location>
</feature>
<dbReference type="PANTHER" id="PTHR37013">
    <property type="entry name" value="INTEGRAL MEMBRANE PROTEIN (AFU_ORTHOLOGUE AFUA_1G05950)-RELATED"/>
    <property type="match status" value="1"/>
</dbReference>
<dbReference type="InterPro" id="IPR056120">
    <property type="entry name" value="DUF7703"/>
</dbReference>
<dbReference type="Proteomes" id="UP000799429">
    <property type="component" value="Unassembled WGS sequence"/>
</dbReference>
<reference evidence="3" key="1">
    <citation type="journal article" date="2020" name="Stud. Mycol.">
        <title>101 Dothideomycetes genomes: a test case for predicting lifestyles and emergence of pathogens.</title>
        <authorList>
            <person name="Haridas S."/>
            <person name="Albert R."/>
            <person name="Binder M."/>
            <person name="Bloem J."/>
            <person name="Labutti K."/>
            <person name="Salamov A."/>
            <person name="Andreopoulos B."/>
            <person name="Baker S."/>
            <person name="Barry K."/>
            <person name="Bills G."/>
            <person name="Bluhm B."/>
            <person name="Cannon C."/>
            <person name="Castanera R."/>
            <person name="Culley D."/>
            <person name="Daum C."/>
            <person name="Ezra D."/>
            <person name="Gonzalez J."/>
            <person name="Henrissat B."/>
            <person name="Kuo A."/>
            <person name="Liang C."/>
            <person name="Lipzen A."/>
            <person name="Lutzoni F."/>
            <person name="Magnuson J."/>
            <person name="Mondo S."/>
            <person name="Nolan M."/>
            <person name="Ohm R."/>
            <person name="Pangilinan J."/>
            <person name="Park H.-J."/>
            <person name="Ramirez L."/>
            <person name="Alfaro M."/>
            <person name="Sun H."/>
            <person name="Tritt A."/>
            <person name="Yoshinaga Y."/>
            <person name="Zwiers L.-H."/>
            <person name="Turgeon B."/>
            <person name="Goodwin S."/>
            <person name="Spatafora J."/>
            <person name="Crous P."/>
            <person name="Grigoriev I."/>
        </authorList>
    </citation>
    <scope>NUCLEOTIDE SEQUENCE</scope>
    <source>
        <strain evidence="3">CBS 101060</strain>
    </source>
</reference>
<proteinExistence type="predicted"/>
<dbReference type="OrthoDB" id="405906at2759"/>
<evidence type="ECO:0000313" key="4">
    <source>
        <dbReference type="Proteomes" id="UP000799429"/>
    </source>
</evidence>
<accession>A0A9P4VLS4</accession>